<feature type="transmembrane region" description="Helical" evidence="1">
    <location>
        <begin position="99"/>
        <end position="122"/>
    </location>
</feature>
<keyword evidence="3" id="KW-0238">DNA-binding</keyword>
<dbReference type="EMBL" id="CAXJRC010000006">
    <property type="protein sequence ID" value="CAL2105402.1"/>
    <property type="molecule type" value="Genomic_DNA"/>
</dbReference>
<evidence type="ECO:0000259" key="2">
    <source>
        <dbReference type="Pfam" id="PF00196"/>
    </source>
</evidence>
<keyword evidence="1" id="KW-0472">Membrane</keyword>
<name>A0ABP1F4N1_9FLAO</name>
<feature type="transmembrane region" description="Helical" evidence="1">
    <location>
        <begin position="39"/>
        <end position="56"/>
    </location>
</feature>
<keyword evidence="1" id="KW-0812">Transmembrane</keyword>
<keyword evidence="1" id="KW-1133">Transmembrane helix</keyword>
<feature type="transmembrane region" description="Helical" evidence="1">
    <location>
        <begin position="128"/>
        <end position="146"/>
    </location>
</feature>
<dbReference type="GO" id="GO:0003677">
    <property type="term" value="F:DNA binding"/>
    <property type="evidence" value="ECO:0007669"/>
    <property type="project" value="UniProtKB-KW"/>
</dbReference>
<feature type="domain" description="HTH luxR-type" evidence="2">
    <location>
        <begin position="236"/>
        <end position="287"/>
    </location>
</feature>
<feature type="transmembrane region" description="Helical" evidence="1">
    <location>
        <begin position="198"/>
        <end position="216"/>
    </location>
</feature>
<keyword evidence="4" id="KW-1185">Reference proteome</keyword>
<dbReference type="Proteomes" id="UP001497602">
    <property type="component" value="Unassembled WGS sequence"/>
</dbReference>
<feature type="transmembrane region" description="Helical" evidence="1">
    <location>
        <begin position="68"/>
        <end position="87"/>
    </location>
</feature>
<dbReference type="InterPro" id="IPR036388">
    <property type="entry name" value="WH-like_DNA-bd_sf"/>
</dbReference>
<sequence length="302" mass="35519">MFGTNLHVVTFLFIVLQLIVLSILAYLLIKNNKNINSKYIILTILCLIYNISNGLIPDSNFFTDTRSQYYITFAIGILASCYSFYYIHYNHNIKIFSKNIVTGIITGFCGWYILSFVSLYSITNDLSLCRIIFFTYPIGISFFWFYKFRVWMIESAYRSWSNHIKTKIYSGFIAMVSLFLFPVMLIVFEDNQPLERSVYNIGFIALSYFFFYKVFFYKTSDDDIIGDRFLEDLNVSLTKRQKEILVEIYSNPEKSYTELSEKLSISMSTFTTHTANIYKSLELKDKSKKGLINYLKTKKKHF</sequence>
<dbReference type="Pfam" id="PF00196">
    <property type="entry name" value="GerE"/>
    <property type="match status" value="1"/>
</dbReference>
<dbReference type="Gene3D" id="1.10.10.10">
    <property type="entry name" value="Winged helix-like DNA-binding domain superfamily/Winged helix DNA-binding domain"/>
    <property type="match status" value="1"/>
</dbReference>
<gene>
    <name evidence="3" type="ORF">T190115A13A_150033</name>
</gene>
<dbReference type="InterPro" id="IPR000792">
    <property type="entry name" value="Tscrpt_reg_LuxR_C"/>
</dbReference>
<dbReference type="RefSeq" id="WP_348702283.1">
    <property type="nucleotide sequence ID" value="NZ_CAXIYA010000002.1"/>
</dbReference>
<dbReference type="SUPFAM" id="SSF46894">
    <property type="entry name" value="C-terminal effector domain of the bipartite response regulators"/>
    <property type="match status" value="1"/>
</dbReference>
<comment type="caution">
    <text evidence="3">The sequence shown here is derived from an EMBL/GenBank/DDBJ whole genome shotgun (WGS) entry which is preliminary data.</text>
</comment>
<proteinExistence type="predicted"/>
<dbReference type="InterPro" id="IPR016032">
    <property type="entry name" value="Sig_transdc_resp-reg_C-effctor"/>
</dbReference>
<organism evidence="3 4">
    <name type="scientific">Tenacibaculum vairaonense</name>
    <dbReference type="NCBI Taxonomy" id="3137860"/>
    <lineage>
        <taxon>Bacteria</taxon>
        <taxon>Pseudomonadati</taxon>
        <taxon>Bacteroidota</taxon>
        <taxon>Flavobacteriia</taxon>
        <taxon>Flavobacteriales</taxon>
        <taxon>Flavobacteriaceae</taxon>
        <taxon>Tenacibaculum</taxon>
    </lineage>
</organism>
<reference evidence="3 4" key="1">
    <citation type="submission" date="2024-05" db="EMBL/GenBank/DDBJ databases">
        <authorList>
            <person name="Duchaud E."/>
        </authorList>
    </citation>
    <scope>NUCLEOTIDE SEQUENCE [LARGE SCALE GENOMIC DNA]</scope>
    <source>
        <strain evidence="3">Ena-SAMPLE-TAB-13-05-2024-13:56:06:370-140305</strain>
    </source>
</reference>
<feature type="transmembrane region" description="Helical" evidence="1">
    <location>
        <begin position="6"/>
        <end position="27"/>
    </location>
</feature>
<evidence type="ECO:0000256" key="1">
    <source>
        <dbReference type="SAM" id="Phobius"/>
    </source>
</evidence>
<feature type="transmembrane region" description="Helical" evidence="1">
    <location>
        <begin position="167"/>
        <end position="186"/>
    </location>
</feature>
<evidence type="ECO:0000313" key="4">
    <source>
        <dbReference type="Proteomes" id="UP001497602"/>
    </source>
</evidence>
<protein>
    <submittedName>
        <fullName evidence="3">Winged helix-turn-helix DNA-binding protein</fullName>
    </submittedName>
</protein>
<accession>A0ABP1F4N1</accession>
<evidence type="ECO:0000313" key="3">
    <source>
        <dbReference type="EMBL" id="CAL2105402.1"/>
    </source>
</evidence>